<accession>A0A854QLB6</accession>
<dbReference type="CDD" id="cd00067">
    <property type="entry name" value="GAL4"/>
    <property type="match status" value="1"/>
</dbReference>
<dbReference type="CDD" id="cd12148">
    <property type="entry name" value="fungal_TF_MHR"/>
    <property type="match status" value="1"/>
</dbReference>
<dbReference type="InterPro" id="IPR050613">
    <property type="entry name" value="Sec_Metabolite_Reg"/>
</dbReference>
<dbReference type="Pfam" id="PF00172">
    <property type="entry name" value="Zn_clus"/>
    <property type="match status" value="1"/>
</dbReference>
<evidence type="ECO:0000313" key="5">
    <source>
        <dbReference type="EMBL" id="OXG30123.1"/>
    </source>
</evidence>
<dbReference type="PROSITE" id="PS50048">
    <property type="entry name" value="ZN2_CY6_FUNGAL_2"/>
    <property type="match status" value="1"/>
</dbReference>
<reference evidence="5 6" key="1">
    <citation type="submission" date="2017-06" db="EMBL/GenBank/DDBJ databases">
        <title>Global population genomics of the pathogenic fungus Cryptococcus neoformans var. grubii.</title>
        <authorList>
            <person name="Cuomo C."/>
            <person name="Litvintseva A."/>
            <person name="Chen Y."/>
            <person name="Young S."/>
            <person name="Zeng Q."/>
            <person name="Chapman S."/>
            <person name="Gujja S."/>
            <person name="Saif S."/>
            <person name="Birren B."/>
        </authorList>
    </citation>
    <scope>NUCLEOTIDE SEQUENCE [LARGE SCALE GENOMIC DNA]</scope>
    <source>
        <strain evidence="5 6">Tu259-1</strain>
    </source>
</reference>
<comment type="subcellular location">
    <subcellularLocation>
        <location evidence="1">Nucleus</location>
    </subcellularLocation>
</comment>
<keyword evidence="3" id="KW-0539">Nucleus</keyword>
<name>A0A854QLB6_CRYNE</name>
<evidence type="ECO:0000256" key="1">
    <source>
        <dbReference type="ARBA" id="ARBA00004123"/>
    </source>
</evidence>
<organism evidence="5 6">
    <name type="scientific">Cryptococcus neoformans Tu259-1</name>
    <dbReference type="NCBI Taxonomy" id="1230072"/>
    <lineage>
        <taxon>Eukaryota</taxon>
        <taxon>Fungi</taxon>
        <taxon>Dikarya</taxon>
        <taxon>Basidiomycota</taxon>
        <taxon>Agaricomycotina</taxon>
        <taxon>Tremellomycetes</taxon>
        <taxon>Tremellales</taxon>
        <taxon>Cryptococcaceae</taxon>
        <taxon>Cryptococcus</taxon>
        <taxon>Cryptococcus neoformans species complex</taxon>
    </lineage>
</organism>
<evidence type="ECO:0000256" key="2">
    <source>
        <dbReference type="ARBA" id="ARBA00022723"/>
    </source>
</evidence>
<dbReference type="InterPro" id="IPR007219">
    <property type="entry name" value="XnlR_reg_dom"/>
</dbReference>
<comment type="caution">
    <text evidence="5">The sequence shown here is derived from an EMBL/GenBank/DDBJ whole genome shotgun (WGS) entry which is preliminary data.</text>
</comment>
<dbReference type="GO" id="GO:0006351">
    <property type="term" value="P:DNA-templated transcription"/>
    <property type="evidence" value="ECO:0007669"/>
    <property type="project" value="InterPro"/>
</dbReference>
<protein>
    <recommendedName>
        <fullName evidence="4">Zn(2)-C6 fungal-type domain-containing protein</fullName>
    </recommendedName>
</protein>
<keyword evidence="2" id="KW-0479">Metal-binding</keyword>
<dbReference type="PANTHER" id="PTHR31001:SF56">
    <property type="entry name" value="ZN(2)-C6 FUNGAL-TYPE DOMAIN-CONTAINING PROTEIN"/>
    <property type="match status" value="1"/>
</dbReference>
<dbReference type="GO" id="GO:0000981">
    <property type="term" value="F:DNA-binding transcription factor activity, RNA polymerase II-specific"/>
    <property type="evidence" value="ECO:0007669"/>
    <property type="project" value="InterPro"/>
</dbReference>
<sequence>MSTQSGRSTTSRSSSRKKPLSCAECRRLKLKCELVFPCRHCVKRGLANICPEGELVNGSRRTKILASTEDLHNRIAALEEALKAATSSQHPLLQDGLYANRKEIRHRRSPSSSAELSIQPPSDCLTSFSHLTLGDDPHFSRYYGAASSVYLSKQQSIPESCERFVPSDESVAPHQLHAISYDYTDLFPPFSSVHNQLDIDDIFHQYLPPPEIGLTLAEVYFHTFGWFTNIVQRPSWDDVFFHHVYRDSASIRSNPLKPQRLAVVLLVFALGSLMDLSKPPHNEEARHYFNGARACLSLDPSHSVTYVQCIYLYGSYLMNRGKDTSGGDTFWPLLRMGMAVCEAIGLHRDGSNWGLEEDQAMVRRIVFWEIHGYDVLQSTALGRGMCISDASIDCQVPLAETDSGFHAKAYALTKIWSQINEKQVRIKPFVYSEVAEIDKALCAFQDDLPYHLSPSLPPSPDDLTNLARHKEAFQRNTLLLYINEAKLTLHRGWFIRALREYPDEPLSSPFKHSYLSCLEACRGVVFLVRNMLILHGQLIHRRWHFFFHLFAACVCLAAAVIRAPASSLVRSILAELESGINIFKIADREELIIVNRLREKAVRAMQNISSSSFNESEAETEDLDLLGARTTLRRAAPKVSPHEQSGIIPLTVPLFYEDTSVPQNAERTEAMTAMLDVDDTNQGNLEWNDFDMDTFLREIGAI</sequence>
<gene>
    <name evidence="5" type="ORF">C361_00212</name>
</gene>
<feature type="domain" description="Zn(2)-C6 fungal-type" evidence="4">
    <location>
        <begin position="21"/>
        <end position="50"/>
    </location>
</feature>
<dbReference type="InterPro" id="IPR001138">
    <property type="entry name" value="Zn2Cys6_DnaBD"/>
</dbReference>
<dbReference type="OrthoDB" id="424974at2759"/>
<dbReference type="SMART" id="SM00906">
    <property type="entry name" value="Fungal_trans"/>
    <property type="match status" value="1"/>
</dbReference>
<evidence type="ECO:0000313" key="6">
    <source>
        <dbReference type="Proteomes" id="UP000199727"/>
    </source>
</evidence>
<proteinExistence type="predicted"/>
<dbReference type="EMBL" id="AMKT01000006">
    <property type="protein sequence ID" value="OXG30123.1"/>
    <property type="molecule type" value="Genomic_DNA"/>
</dbReference>
<dbReference type="Proteomes" id="UP000199727">
    <property type="component" value="Unassembled WGS sequence"/>
</dbReference>
<dbReference type="GO" id="GO:0003677">
    <property type="term" value="F:DNA binding"/>
    <property type="evidence" value="ECO:0007669"/>
    <property type="project" value="InterPro"/>
</dbReference>
<dbReference type="PROSITE" id="PS00463">
    <property type="entry name" value="ZN2_CY6_FUNGAL_1"/>
    <property type="match status" value="1"/>
</dbReference>
<evidence type="ECO:0000256" key="3">
    <source>
        <dbReference type="ARBA" id="ARBA00023242"/>
    </source>
</evidence>
<dbReference type="Gene3D" id="4.10.240.10">
    <property type="entry name" value="Zn(2)-C6 fungal-type DNA-binding domain"/>
    <property type="match status" value="1"/>
</dbReference>
<dbReference type="GO" id="GO:0008270">
    <property type="term" value="F:zinc ion binding"/>
    <property type="evidence" value="ECO:0007669"/>
    <property type="project" value="InterPro"/>
</dbReference>
<dbReference type="AlphaFoldDB" id="A0A854QLB6"/>
<evidence type="ECO:0000259" key="4">
    <source>
        <dbReference type="PROSITE" id="PS50048"/>
    </source>
</evidence>
<dbReference type="PANTHER" id="PTHR31001">
    <property type="entry name" value="UNCHARACTERIZED TRANSCRIPTIONAL REGULATORY PROTEIN"/>
    <property type="match status" value="1"/>
</dbReference>
<dbReference type="Pfam" id="PF04082">
    <property type="entry name" value="Fungal_trans"/>
    <property type="match status" value="1"/>
</dbReference>
<dbReference type="SMART" id="SM00066">
    <property type="entry name" value="GAL4"/>
    <property type="match status" value="1"/>
</dbReference>
<dbReference type="GO" id="GO:0005634">
    <property type="term" value="C:nucleus"/>
    <property type="evidence" value="ECO:0007669"/>
    <property type="project" value="UniProtKB-SubCell"/>
</dbReference>
<dbReference type="InterPro" id="IPR036864">
    <property type="entry name" value="Zn2-C6_fun-type_DNA-bd_sf"/>
</dbReference>
<dbReference type="SUPFAM" id="SSF57701">
    <property type="entry name" value="Zn2/Cys6 DNA-binding domain"/>
    <property type="match status" value="1"/>
</dbReference>